<organism evidence="7 8">
    <name type="scientific">Pristionchus entomophagus</name>
    <dbReference type="NCBI Taxonomy" id="358040"/>
    <lineage>
        <taxon>Eukaryota</taxon>
        <taxon>Metazoa</taxon>
        <taxon>Ecdysozoa</taxon>
        <taxon>Nematoda</taxon>
        <taxon>Chromadorea</taxon>
        <taxon>Rhabditida</taxon>
        <taxon>Rhabditina</taxon>
        <taxon>Diplogasteromorpha</taxon>
        <taxon>Diplogasteroidea</taxon>
        <taxon>Neodiplogasteridae</taxon>
        <taxon>Pristionchus</taxon>
    </lineage>
</organism>
<feature type="transmembrane region" description="Helical" evidence="6">
    <location>
        <begin position="128"/>
        <end position="147"/>
    </location>
</feature>
<sequence length="325" mass="36625">MAGPPIVLSIIHFTTCSVSIIFGSILLGIAVMKTPRHLAPYSVLLRTLTIIELSTSISAFLVFPRIVPLGMEAVACVYSGPVKWLFSNKFIFYVVELHGTVQYNVFMAVCFCYRYYVLKWESPSSNQIRIFMLIVLSFTMFLFILFIQSLAPHEVTLEYIERFVPHYDIDPDSVQSIVNIFHSLATPAIIWTVLTAGALSLLNICVGTAIFRFLNDRNHHLSEKTRSTHRQFVVALSLQAVIGQLILLTAIGYVLGQLDLFRSQIFEYSTHMVSELCVATSPIITLFYIKPYRIAFFSLLPIRKIEPKKPASASSVAIRIYVTPA</sequence>
<feature type="non-terminal residue" evidence="7">
    <location>
        <position position="325"/>
    </location>
</feature>
<evidence type="ECO:0000256" key="5">
    <source>
        <dbReference type="ARBA" id="ARBA00023136"/>
    </source>
</evidence>
<evidence type="ECO:0000256" key="2">
    <source>
        <dbReference type="ARBA" id="ARBA00009166"/>
    </source>
</evidence>
<reference evidence="7" key="1">
    <citation type="submission" date="2023-10" db="EMBL/GenBank/DDBJ databases">
        <title>Genome assembly of Pristionchus species.</title>
        <authorList>
            <person name="Yoshida K."/>
            <person name="Sommer R.J."/>
        </authorList>
    </citation>
    <scope>NUCLEOTIDE SEQUENCE</scope>
    <source>
        <strain evidence="7">RS0144</strain>
    </source>
</reference>
<comment type="caution">
    <text evidence="7">The sequence shown here is derived from an EMBL/GenBank/DDBJ whole genome shotgun (WGS) entry which is preliminary data.</text>
</comment>
<evidence type="ECO:0000256" key="4">
    <source>
        <dbReference type="ARBA" id="ARBA00022989"/>
    </source>
</evidence>
<comment type="subcellular location">
    <subcellularLocation>
        <location evidence="1">Membrane</location>
        <topology evidence="1">Multi-pass membrane protein</topology>
    </subcellularLocation>
</comment>
<dbReference type="InterPro" id="IPR019421">
    <property type="entry name" value="7TM_GPCR_serpentine_rcpt_Srd"/>
</dbReference>
<dbReference type="AlphaFoldDB" id="A0AAV5TKF9"/>
<dbReference type="InterPro" id="IPR050920">
    <property type="entry name" value="Nematode_rcpt-like_delta"/>
</dbReference>
<keyword evidence="3 6" id="KW-0812">Transmembrane</keyword>
<evidence type="ECO:0000313" key="8">
    <source>
        <dbReference type="Proteomes" id="UP001432027"/>
    </source>
</evidence>
<dbReference type="Pfam" id="PF10317">
    <property type="entry name" value="7TM_GPCR_Srd"/>
    <property type="match status" value="1"/>
</dbReference>
<feature type="transmembrane region" description="Helical" evidence="6">
    <location>
        <begin position="188"/>
        <end position="211"/>
    </location>
</feature>
<feature type="transmembrane region" description="Helical" evidence="6">
    <location>
        <begin position="6"/>
        <end position="31"/>
    </location>
</feature>
<accession>A0AAV5TKF9</accession>
<evidence type="ECO:0000256" key="3">
    <source>
        <dbReference type="ARBA" id="ARBA00022692"/>
    </source>
</evidence>
<proteinExistence type="inferred from homology"/>
<keyword evidence="5 6" id="KW-0472">Membrane</keyword>
<feature type="transmembrane region" description="Helical" evidence="6">
    <location>
        <begin position="43"/>
        <end position="63"/>
    </location>
</feature>
<feature type="transmembrane region" description="Helical" evidence="6">
    <location>
        <begin position="268"/>
        <end position="289"/>
    </location>
</feature>
<evidence type="ECO:0000313" key="7">
    <source>
        <dbReference type="EMBL" id="GMS94713.1"/>
    </source>
</evidence>
<evidence type="ECO:0000256" key="6">
    <source>
        <dbReference type="SAM" id="Phobius"/>
    </source>
</evidence>
<keyword evidence="8" id="KW-1185">Reference proteome</keyword>
<feature type="transmembrane region" description="Helical" evidence="6">
    <location>
        <begin position="232"/>
        <end position="256"/>
    </location>
</feature>
<keyword evidence="4 6" id="KW-1133">Transmembrane helix</keyword>
<dbReference type="GO" id="GO:0016020">
    <property type="term" value="C:membrane"/>
    <property type="evidence" value="ECO:0007669"/>
    <property type="project" value="UniProtKB-SubCell"/>
</dbReference>
<name>A0AAV5TKF9_9BILA</name>
<gene>
    <name evidence="7" type="ORF">PENTCL1PPCAC_16888</name>
</gene>
<dbReference type="Proteomes" id="UP001432027">
    <property type="component" value="Unassembled WGS sequence"/>
</dbReference>
<protein>
    <recommendedName>
        <fullName evidence="9">G protein-coupled receptor</fullName>
    </recommendedName>
</protein>
<dbReference type="PANTHER" id="PTHR22945">
    <property type="entry name" value="SERPENTINE RECEPTOR, CLASS D DELTA"/>
    <property type="match status" value="1"/>
</dbReference>
<evidence type="ECO:0000256" key="1">
    <source>
        <dbReference type="ARBA" id="ARBA00004141"/>
    </source>
</evidence>
<dbReference type="EMBL" id="BTSX01000004">
    <property type="protein sequence ID" value="GMS94713.1"/>
    <property type="molecule type" value="Genomic_DNA"/>
</dbReference>
<feature type="transmembrane region" description="Helical" evidence="6">
    <location>
        <begin position="90"/>
        <end position="116"/>
    </location>
</feature>
<dbReference type="PANTHER" id="PTHR22945:SF40">
    <property type="entry name" value="SERPENTINE RECEPTOR, CLASS D (DELTA)-RELATED"/>
    <property type="match status" value="1"/>
</dbReference>
<comment type="similarity">
    <text evidence="2">Belongs to the nematode receptor-like protein srd family.</text>
</comment>
<evidence type="ECO:0008006" key="9">
    <source>
        <dbReference type="Google" id="ProtNLM"/>
    </source>
</evidence>